<dbReference type="Proteomes" id="UP001165584">
    <property type="component" value="Unassembled WGS sequence"/>
</dbReference>
<keyword evidence="4" id="KW-1185">Reference proteome</keyword>
<dbReference type="SUPFAM" id="SSF52402">
    <property type="entry name" value="Adenine nucleotide alpha hydrolases-like"/>
    <property type="match status" value="1"/>
</dbReference>
<dbReference type="Pfam" id="PF00582">
    <property type="entry name" value="Usp"/>
    <property type="match status" value="1"/>
</dbReference>
<dbReference type="Gene3D" id="3.40.50.620">
    <property type="entry name" value="HUPs"/>
    <property type="match status" value="1"/>
</dbReference>
<accession>A0ABT2GK04</accession>
<dbReference type="PRINTS" id="PR01438">
    <property type="entry name" value="UNVRSLSTRESS"/>
</dbReference>
<dbReference type="PANTHER" id="PTHR46268">
    <property type="entry name" value="STRESS RESPONSE PROTEIN NHAX"/>
    <property type="match status" value="1"/>
</dbReference>
<dbReference type="InterPro" id="IPR014729">
    <property type="entry name" value="Rossmann-like_a/b/a_fold"/>
</dbReference>
<comment type="caution">
    <text evidence="3">The sequence shown here is derived from an EMBL/GenBank/DDBJ whole genome shotgun (WGS) entry which is preliminary data.</text>
</comment>
<gene>
    <name evidence="3" type="ORF">N1027_00205</name>
</gene>
<dbReference type="RefSeq" id="WP_259503707.1">
    <property type="nucleotide sequence ID" value="NZ_JANLCM010000001.1"/>
</dbReference>
<evidence type="ECO:0000313" key="4">
    <source>
        <dbReference type="Proteomes" id="UP001165584"/>
    </source>
</evidence>
<comment type="similarity">
    <text evidence="1">Belongs to the universal stress protein A family.</text>
</comment>
<feature type="domain" description="Flavodoxin-like" evidence="2">
    <location>
        <begin position="3"/>
        <end position="170"/>
    </location>
</feature>
<evidence type="ECO:0000256" key="1">
    <source>
        <dbReference type="ARBA" id="ARBA00008791"/>
    </source>
</evidence>
<dbReference type="PROSITE" id="PS50902">
    <property type="entry name" value="FLAVODOXIN_LIKE"/>
    <property type="match status" value="1"/>
</dbReference>
<dbReference type="SUPFAM" id="SSF52218">
    <property type="entry name" value="Flavoproteins"/>
    <property type="match status" value="1"/>
</dbReference>
<dbReference type="PROSITE" id="PS00201">
    <property type="entry name" value="FLAVODOXIN"/>
    <property type="match status" value="1"/>
</dbReference>
<organism evidence="3 4">
    <name type="scientific">Herbiconiux aconitum</name>
    <dbReference type="NCBI Taxonomy" id="2970913"/>
    <lineage>
        <taxon>Bacteria</taxon>
        <taxon>Bacillati</taxon>
        <taxon>Actinomycetota</taxon>
        <taxon>Actinomycetes</taxon>
        <taxon>Micrococcales</taxon>
        <taxon>Microbacteriaceae</taxon>
        <taxon>Herbiconiux</taxon>
    </lineage>
</organism>
<proteinExistence type="inferred from homology"/>
<dbReference type="Pfam" id="PF00258">
    <property type="entry name" value="Flavodoxin_1"/>
    <property type="match status" value="1"/>
</dbReference>
<dbReference type="PANTHER" id="PTHR46268:SF6">
    <property type="entry name" value="UNIVERSAL STRESS PROTEIN UP12"/>
    <property type="match status" value="1"/>
</dbReference>
<evidence type="ECO:0000313" key="3">
    <source>
        <dbReference type="EMBL" id="MCS5716555.1"/>
    </source>
</evidence>
<dbReference type="EMBL" id="JANLCM010000001">
    <property type="protein sequence ID" value="MCS5716555.1"/>
    <property type="molecule type" value="Genomic_DNA"/>
</dbReference>
<dbReference type="InterPro" id="IPR001226">
    <property type="entry name" value="Flavodoxin_CS"/>
</dbReference>
<dbReference type="InterPro" id="IPR008254">
    <property type="entry name" value="Flavodoxin/NO_synth"/>
</dbReference>
<dbReference type="InterPro" id="IPR006016">
    <property type="entry name" value="UspA"/>
</dbReference>
<evidence type="ECO:0000259" key="2">
    <source>
        <dbReference type="PROSITE" id="PS50902"/>
    </source>
</evidence>
<dbReference type="InterPro" id="IPR006015">
    <property type="entry name" value="Universal_stress_UspA"/>
</dbReference>
<sequence length="339" mass="36313">MAALVIYESLFGATHEVAEEIAAGLRQNMRATVISLHDLDPDQLPQSELIVLGAPTHTHGLSTPASRENAALLGLDGYSGLQLEHDHAPIGMAEWLEGAEFPADTAFAVFDTRIRGPRLLVGSAAHHLESVLRESGIELLTPPQSFYVMDNHRLEPGERERARSWGTGIELEQPNPFDGVLDPAPATPASIVVGHDGSAQADDALVTALELATALSAPLVIVRAWSIDTAPRGALFHDGFASPFSEVDARVRDLLIEETQSIRERHPGVAVEYQGVLGQPAEVLIEVSRNARMLVVGSRGRGGFASLMLGSVSEQCVRHATCPVLVVRPPGRDLDHEGS</sequence>
<dbReference type="Gene3D" id="3.40.50.360">
    <property type="match status" value="1"/>
</dbReference>
<reference evidence="3" key="1">
    <citation type="submission" date="2022-08" db="EMBL/GenBank/DDBJ databases">
        <authorList>
            <person name="Deng Y."/>
            <person name="Han X.-F."/>
            <person name="Zhang Y.-Q."/>
        </authorList>
    </citation>
    <scope>NUCLEOTIDE SEQUENCE</scope>
    <source>
        <strain evidence="3">CPCC 205763</strain>
    </source>
</reference>
<name>A0ABT2GK04_9MICO</name>
<dbReference type="InterPro" id="IPR029039">
    <property type="entry name" value="Flavoprotein-like_sf"/>
</dbReference>
<protein>
    <submittedName>
        <fullName evidence="3">Universal stress protein</fullName>
    </submittedName>
</protein>